<dbReference type="GO" id="GO:0003723">
    <property type="term" value="F:RNA binding"/>
    <property type="evidence" value="ECO:0007669"/>
    <property type="project" value="InterPro"/>
</dbReference>
<dbReference type="GO" id="GO:0009451">
    <property type="term" value="P:RNA modification"/>
    <property type="evidence" value="ECO:0007669"/>
    <property type="project" value="InterPro"/>
</dbReference>
<dbReference type="PANTHER" id="PTHR47926:SF347">
    <property type="entry name" value="PENTATRICOPEPTIDE REPEAT-CONTAINING PROTEIN"/>
    <property type="match status" value="1"/>
</dbReference>
<comment type="caution">
    <text evidence="5">The sequence shown here is derived from an EMBL/GenBank/DDBJ whole genome shotgun (WGS) entry which is preliminary data.</text>
</comment>
<dbReference type="PROSITE" id="PS51375">
    <property type="entry name" value="PPR"/>
    <property type="match status" value="3"/>
</dbReference>
<keyword evidence="2" id="KW-0677">Repeat</keyword>
<protein>
    <recommendedName>
        <fullName evidence="4">DYW domain-containing protein</fullName>
    </recommendedName>
</protein>
<dbReference type="Gene3D" id="1.25.40.10">
    <property type="entry name" value="Tetratricopeptide repeat domain"/>
    <property type="match status" value="6"/>
</dbReference>
<dbReference type="PANTHER" id="PTHR47926">
    <property type="entry name" value="PENTATRICOPEPTIDE REPEAT-CONTAINING PROTEIN"/>
    <property type="match status" value="1"/>
</dbReference>
<dbReference type="EMBL" id="BAABME010001395">
    <property type="protein sequence ID" value="GAA0149382.1"/>
    <property type="molecule type" value="Genomic_DNA"/>
</dbReference>
<dbReference type="InterPro" id="IPR032867">
    <property type="entry name" value="DYW_dom"/>
</dbReference>
<dbReference type="InterPro" id="IPR011990">
    <property type="entry name" value="TPR-like_helical_dom_sf"/>
</dbReference>
<dbReference type="InterPro" id="IPR002885">
    <property type="entry name" value="PPR_rpt"/>
</dbReference>
<comment type="similarity">
    <text evidence="1">Belongs to the PPR family. PCMP-H subfamily.</text>
</comment>
<dbReference type="NCBIfam" id="TIGR00756">
    <property type="entry name" value="PPR"/>
    <property type="match status" value="2"/>
</dbReference>
<accession>A0AAV3PH67</accession>
<evidence type="ECO:0000259" key="4">
    <source>
        <dbReference type="Pfam" id="PF14432"/>
    </source>
</evidence>
<keyword evidence="6" id="KW-1185">Reference proteome</keyword>
<dbReference type="Pfam" id="PF14432">
    <property type="entry name" value="DYW_deaminase"/>
    <property type="match status" value="1"/>
</dbReference>
<sequence>MAISSPLYPLFLNPNPTFNKCNIPKLNVSLSRTSLSTTHQVFDEMSVSDTKPWNSLIQTQLRNNELDHVPSIYYHMLIRGVRPDQHTLPRVLMASRLLNDLSLGLQLHCSCIKFGMSLDDYVVTALMEMYGKFGDMGGVERVFESCRSTKDCTVAWTLLARIYVAKGKAELAVDMFHKLVECGAIGMLDSLAFVTVITACGMMKSLREGRHVHRIVKECGMDTDVLVCNALLKMYTDCGSVQDCRVVFYGMECRDAISDTLPWNSLIETHLCKNELHHVPSIYHRMLLRGVHPDRHTLPRVLTASESLNDLSLGQQLHCTSLKFGLSSDDYVITALMEMYGKFDDMGAVERVFENCRSTKNYKVAWTLLSRMYVGKGKAELAVDLFHKLVECGDVGMLDSLAFVTVITACGMMKSLKEGGHVHRIVKDCGLHSDVVIGNTLLKMYTDCGSVEDCRAVFDGMVCRDVISWTTMINGYVKKGGFNEGLKLFRKMNEDGIKTDDVTIASVLPACARITAHKNGKEIHGYLLRNGTHLTTCICNALMDMYVKSGYFEYAYRVFYLMKEKDVFSRTIMISGCGLHGQGKLGVDIFQNMVEALQVYIDEMTYAAVLYACFSACMVEEGKFFFNCIKSPTFAHCLLMVSLLSRAGLFNEAMAFIDKRGLMKEGEVLRALLDGCRIHQNVDMGKRFICELLDLEPLSMHNYDLLSNWFSHDKKSSIVDEVREMVKNENFTPIKAFSWIEFRNKVHVFGTGDVSHPRSESIYSELHRLLKRGEEQINLDNTLQFSHHDVDEVRDCIAIGHSELLAISFGLISTQAGQTIRIAKNLRICRTCHHNAKIISKIVGREIIIKDLNCFHHFRDGSCSCGDFC</sequence>
<feature type="domain" description="DYW" evidence="4">
    <location>
        <begin position="782"/>
        <end position="868"/>
    </location>
</feature>
<evidence type="ECO:0000256" key="1">
    <source>
        <dbReference type="ARBA" id="ARBA00006643"/>
    </source>
</evidence>
<feature type="repeat" description="PPR" evidence="3">
    <location>
        <begin position="465"/>
        <end position="499"/>
    </location>
</feature>
<dbReference type="AlphaFoldDB" id="A0AAV3PH67"/>
<dbReference type="Proteomes" id="UP001454036">
    <property type="component" value="Unassembled WGS sequence"/>
</dbReference>
<feature type="repeat" description="PPR" evidence="3">
    <location>
        <begin position="535"/>
        <end position="569"/>
    </location>
</feature>
<dbReference type="Pfam" id="PF01535">
    <property type="entry name" value="PPR"/>
    <property type="match status" value="4"/>
</dbReference>
<dbReference type="Pfam" id="PF13041">
    <property type="entry name" value="PPR_2"/>
    <property type="match status" value="1"/>
</dbReference>
<evidence type="ECO:0000313" key="6">
    <source>
        <dbReference type="Proteomes" id="UP001454036"/>
    </source>
</evidence>
<evidence type="ECO:0000256" key="2">
    <source>
        <dbReference type="ARBA" id="ARBA00022737"/>
    </source>
</evidence>
<evidence type="ECO:0000313" key="5">
    <source>
        <dbReference type="EMBL" id="GAA0149382.1"/>
    </source>
</evidence>
<proteinExistence type="inferred from homology"/>
<dbReference type="FunFam" id="1.25.40.10:FF:000344">
    <property type="entry name" value="Pentatricopeptide repeat-containing protein"/>
    <property type="match status" value="1"/>
</dbReference>
<reference evidence="5 6" key="1">
    <citation type="submission" date="2024-01" db="EMBL/GenBank/DDBJ databases">
        <title>The complete chloroplast genome sequence of Lithospermum erythrorhizon: insights into the phylogenetic relationship among Boraginaceae species and the maternal lineages of purple gromwells.</title>
        <authorList>
            <person name="Okada T."/>
            <person name="Watanabe K."/>
        </authorList>
    </citation>
    <scope>NUCLEOTIDE SEQUENCE [LARGE SCALE GENOMIC DNA]</scope>
</reference>
<dbReference type="InterPro" id="IPR046960">
    <property type="entry name" value="PPR_At4g14850-like_plant"/>
</dbReference>
<dbReference type="GO" id="GO:0008270">
    <property type="term" value="F:zinc ion binding"/>
    <property type="evidence" value="ECO:0007669"/>
    <property type="project" value="InterPro"/>
</dbReference>
<dbReference type="GO" id="GO:0099402">
    <property type="term" value="P:plant organ development"/>
    <property type="evidence" value="ECO:0007669"/>
    <property type="project" value="UniProtKB-ARBA"/>
</dbReference>
<evidence type="ECO:0000256" key="3">
    <source>
        <dbReference type="PROSITE-ProRule" id="PRU00708"/>
    </source>
</evidence>
<dbReference type="FunFam" id="1.25.40.10:FF:000158">
    <property type="entry name" value="pentatricopeptide repeat-containing protein At2g33680"/>
    <property type="match status" value="1"/>
</dbReference>
<feature type="repeat" description="PPR" evidence="3">
    <location>
        <begin position="49"/>
        <end position="83"/>
    </location>
</feature>
<gene>
    <name evidence="5" type="ORF">LIER_08570</name>
</gene>
<name>A0AAV3PH67_LITER</name>
<organism evidence="5 6">
    <name type="scientific">Lithospermum erythrorhizon</name>
    <name type="common">Purple gromwell</name>
    <name type="synonym">Lithospermum officinale var. erythrorhizon</name>
    <dbReference type="NCBI Taxonomy" id="34254"/>
    <lineage>
        <taxon>Eukaryota</taxon>
        <taxon>Viridiplantae</taxon>
        <taxon>Streptophyta</taxon>
        <taxon>Embryophyta</taxon>
        <taxon>Tracheophyta</taxon>
        <taxon>Spermatophyta</taxon>
        <taxon>Magnoliopsida</taxon>
        <taxon>eudicotyledons</taxon>
        <taxon>Gunneridae</taxon>
        <taxon>Pentapetalae</taxon>
        <taxon>asterids</taxon>
        <taxon>lamiids</taxon>
        <taxon>Boraginales</taxon>
        <taxon>Boraginaceae</taxon>
        <taxon>Boraginoideae</taxon>
        <taxon>Lithospermeae</taxon>
        <taxon>Lithospermum</taxon>
    </lineage>
</organism>